<keyword evidence="5" id="KW-0812">Transmembrane</keyword>
<dbReference type="EMBL" id="CAJPVJ010000691">
    <property type="protein sequence ID" value="CAG2163174.1"/>
    <property type="molecule type" value="Genomic_DNA"/>
</dbReference>
<dbReference type="PANTHER" id="PTHR46059">
    <property type="entry name" value="BETA-GALACTOSIDE ALPHA-2,6-SIALYLTRANSFERASE"/>
    <property type="match status" value="1"/>
</dbReference>
<keyword evidence="10" id="KW-1015">Disulfide bond</keyword>
<comment type="subcellular location">
    <subcellularLocation>
        <location evidence="1">Golgi apparatus</location>
        <location evidence="1">Golgi stack membrane</location>
        <topology evidence="1">Single-pass type II membrane protein</topology>
    </subcellularLocation>
</comment>
<dbReference type="InterPro" id="IPR038578">
    <property type="entry name" value="GT29-like_sf"/>
</dbReference>
<keyword evidence="11" id="KW-0325">Glycoprotein</keyword>
<organism evidence="14">
    <name type="scientific">Oppiella nova</name>
    <dbReference type="NCBI Taxonomy" id="334625"/>
    <lineage>
        <taxon>Eukaryota</taxon>
        <taxon>Metazoa</taxon>
        <taxon>Ecdysozoa</taxon>
        <taxon>Arthropoda</taxon>
        <taxon>Chelicerata</taxon>
        <taxon>Arachnida</taxon>
        <taxon>Acari</taxon>
        <taxon>Acariformes</taxon>
        <taxon>Sarcoptiformes</taxon>
        <taxon>Oribatida</taxon>
        <taxon>Brachypylina</taxon>
        <taxon>Oppioidea</taxon>
        <taxon>Oppiidae</taxon>
        <taxon>Oppiella</taxon>
    </lineage>
</organism>
<evidence type="ECO:0000256" key="8">
    <source>
        <dbReference type="ARBA" id="ARBA00023034"/>
    </source>
</evidence>
<evidence type="ECO:0000256" key="10">
    <source>
        <dbReference type="ARBA" id="ARBA00023157"/>
    </source>
</evidence>
<keyword evidence="4" id="KW-0808">Transferase</keyword>
<dbReference type="EC" id="2.4.3.1" evidence="13"/>
<comment type="catalytic activity">
    <reaction evidence="12">
        <text>a beta-D-galactoside + CMP-N-acetyl-beta-neuraminate = an N-acetyl-alpha-neuraminyl-(2-&gt;6)-beta-D-galactosyl derivative + CMP + H(+)</text>
        <dbReference type="Rhea" id="RHEA:52104"/>
        <dbReference type="ChEBI" id="CHEBI:15378"/>
        <dbReference type="ChEBI" id="CHEBI:28034"/>
        <dbReference type="ChEBI" id="CHEBI:57812"/>
        <dbReference type="ChEBI" id="CHEBI:60377"/>
        <dbReference type="ChEBI" id="CHEBI:136398"/>
        <dbReference type="EC" id="2.4.3.1"/>
    </reaction>
</comment>
<keyword evidence="9" id="KW-0472">Membrane</keyword>
<accession>A0A7R9QCH8</accession>
<evidence type="ECO:0000256" key="2">
    <source>
        <dbReference type="ARBA" id="ARBA00006003"/>
    </source>
</evidence>
<dbReference type="GO" id="GO:0003835">
    <property type="term" value="F:beta-galactoside alpha-2,6-sialyltransferase activity"/>
    <property type="evidence" value="ECO:0007669"/>
    <property type="project" value="UniProtKB-EC"/>
</dbReference>
<evidence type="ECO:0000256" key="1">
    <source>
        <dbReference type="ARBA" id="ARBA00004447"/>
    </source>
</evidence>
<evidence type="ECO:0000256" key="9">
    <source>
        <dbReference type="ARBA" id="ARBA00023136"/>
    </source>
</evidence>
<dbReference type="PANTHER" id="PTHR46059:SF1">
    <property type="entry name" value="BETA-GALACTOSIDE ALPHA-2,6-SIALYLTRANSFERASE"/>
    <property type="match status" value="1"/>
</dbReference>
<sequence>MSANCAIVSSSGSLIDSTLGEEIDSHDIVMRFNNAPTLRYETDVGSKTTIRLLNAQILLNPKFNILSQNLYRIGLKSKNDLEILGLIAEIDNELDS</sequence>
<evidence type="ECO:0000256" key="5">
    <source>
        <dbReference type="ARBA" id="ARBA00022692"/>
    </source>
</evidence>
<name>A0A7R9QCH8_9ACAR</name>
<comment type="similarity">
    <text evidence="2">Belongs to the glycosyltransferase 29 family.</text>
</comment>
<gene>
    <name evidence="14" type="ORF">ONB1V03_LOCUS2758</name>
</gene>
<evidence type="ECO:0000256" key="13">
    <source>
        <dbReference type="ARBA" id="ARBA00034329"/>
    </source>
</evidence>
<dbReference type="AlphaFoldDB" id="A0A7R9QCH8"/>
<dbReference type="Gene3D" id="3.90.1480.20">
    <property type="entry name" value="Glycosyl transferase family 29"/>
    <property type="match status" value="1"/>
</dbReference>
<dbReference type="GO" id="GO:0097503">
    <property type="term" value="P:sialylation"/>
    <property type="evidence" value="ECO:0007669"/>
    <property type="project" value="TreeGrafter"/>
</dbReference>
<proteinExistence type="inferred from homology"/>
<evidence type="ECO:0000256" key="3">
    <source>
        <dbReference type="ARBA" id="ARBA00022676"/>
    </source>
</evidence>
<dbReference type="Proteomes" id="UP000728032">
    <property type="component" value="Unassembled WGS sequence"/>
</dbReference>
<dbReference type="OrthoDB" id="10264956at2759"/>
<dbReference type="GO" id="GO:0032580">
    <property type="term" value="C:Golgi cisterna membrane"/>
    <property type="evidence" value="ECO:0007669"/>
    <property type="project" value="UniProtKB-SubCell"/>
</dbReference>
<dbReference type="InterPro" id="IPR001675">
    <property type="entry name" value="Glyco_trans_29"/>
</dbReference>
<evidence type="ECO:0000256" key="11">
    <source>
        <dbReference type="ARBA" id="ARBA00023180"/>
    </source>
</evidence>
<evidence type="ECO:0000256" key="4">
    <source>
        <dbReference type="ARBA" id="ARBA00022679"/>
    </source>
</evidence>
<reference evidence="14" key="1">
    <citation type="submission" date="2020-11" db="EMBL/GenBank/DDBJ databases">
        <authorList>
            <person name="Tran Van P."/>
        </authorList>
    </citation>
    <scope>NUCLEOTIDE SEQUENCE</scope>
</reference>
<evidence type="ECO:0000313" key="15">
    <source>
        <dbReference type="Proteomes" id="UP000728032"/>
    </source>
</evidence>
<dbReference type="EMBL" id="OC915516">
    <property type="protein sequence ID" value="CAD7640805.1"/>
    <property type="molecule type" value="Genomic_DNA"/>
</dbReference>
<evidence type="ECO:0000256" key="7">
    <source>
        <dbReference type="ARBA" id="ARBA00022989"/>
    </source>
</evidence>
<keyword evidence="7" id="KW-1133">Transmembrane helix</keyword>
<evidence type="ECO:0000256" key="12">
    <source>
        <dbReference type="ARBA" id="ARBA00034249"/>
    </source>
</evidence>
<keyword evidence="15" id="KW-1185">Reference proteome</keyword>
<keyword evidence="3" id="KW-0328">Glycosyltransferase</keyword>
<protein>
    <recommendedName>
        <fullName evidence="13">beta-galactoside alpha-(2,6)-sialyltransferase</fullName>
        <ecNumber evidence="13">2.4.3.1</ecNumber>
    </recommendedName>
</protein>
<evidence type="ECO:0000313" key="14">
    <source>
        <dbReference type="EMBL" id="CAD7640805.1"/>
    </source>
</evidence>
<dbReference type="Pfam" id="PF00777">
    <property type="entry name" value="Glyco_transf_29"/>
    <property type="match status" value="1"/>
</dbReference>
<keyword evidence="8" id="KW-0333">Golgi apparatus</keyword>
<keyword evidence="6" id="KW-0735">Signal-anchor</keyword>
<evidence type="ECO:0000256" key="6">
    <source>
        <dbReference type="ARBA" id="ARBA00022968"/>
    </source>
</evidence>